<dbReference type="Proteomes" id="UP000641932">
    <property type="component" value="Unassembled WGS sequence"/>
</dbReference>
<name>A0A917ZV63_9ACTN</name>
<evidence type="ECO:0000256" key="1">
    <source>
        <dbReference type="SAM" id="MobiDB-lite"/>
    </source>
</evidence>
<comment type="caution">
    <text evidence="3">The sequence shown here is derived from an EMBL/GenBank/DDBJ whole genome shotgun (WGS) entry which is preliminary data.</text>
</comment>
<evidence type="ECO:0000313" key="4">
    <source>
        <dbReference type="Proteomes" id="UP000641932"/>
    </source>
</evidence>
<keyword evidence="2" id="KW-0732">Signal</keyword>
<keyword evidence="4" id="KW-1185">Reference proteome</keyword>
<dbReference type="RefSeq" id="WP_189134800.1">
    <property type="nucleotide sequence ID" value="NZ_BMMS01000032.1"/>
</dbReference>
<protein>
    <submittedName>
        <fullName evidence="3">Uncharacterized protein</fullName>
    </submittedName>
</protein>
<proteinExistence type="predicted"/>
<dbReference type="EMBL" id="BMMS01000032">
    <property type="protein sequence ID" value="GGO97109.1"/>
    <property type="molecule type" value="Genomic_DNA"/>
</dbReference>
<evidence type="ECO:0000313" key="3">
    <source>
        <dbReference type="EMBL" id="GGO97109.1"/>
    </source>
</evidence>
<accession>A0A917ZV63</accession>
<reference evidence="3" key="2">
    <citation type="submission" date="2020-09" db="EMBL/GenBank/DDBJ databases">
        <authorList>
            <person name="Sun Q."/>
            <person name="Zhou Y."/>
        </authorList>
    </citation>
    <scope>NUCLEOTIDE SEQUENCE</scope>
    <source>
        <strain evidence="3">CGMCC 4.7201</strain>
    </source>
</reference>
<sequence length="65" mass="6813">MTRTLRRRIAVTTATLGAVAGIVGWAGQANAAPGQDAAPRQVTTPSAAPFADSDHYDIAMKWDSE</sequence>
<feature type="chain" id="PRO_5037448608" evidence="2">
    <location>
        <begin position="32"/>
        <end position="65"/>
    </location>
</feature>
<dbReference type="AlphaFoldDB" id="A0A917ZV63"/>
<feature type="region of interest" description="Disordered" evidence="1">
    <location>
        <begin position="30"/>
        <end position="51"/>
    </location>
</feature>
<gene>
    <name evidence="3" type="ORF">GCM10012280_58130</name>
</gene>
<feature type="signal peptide" evidence="2">
    <location>
        <begin position="1"/>
        <end position="31"/>
    </location>
</feature>
<evidence type="ECO:0000256" key="2">
    <source>
        <dbReference type="SAM" id="SignalP"/>
    </source>
</evidence>
<reference evidence="3" key="1">
    <citation type="journal article" date="2014" name="Int. J. Syst. Evol. Microbiol.">
        <title>Complete genome sequence of Corynebacterium casei LMG S-19264T (=DSM 44701T), isolated from a smear-ripened cheese.</title>
        <authorList>
            <consortium name="US DOE Joint Genome Institute (JGI-PGF)"/>
            <person name="Walter F."/>
            <person name="Albersmeier A."/>
            <person name="Kalinowski J."/>
            <person name="Ruckert C."/>
        </authorList>
    </citation>
    <scope>NUCLEOTIDE SEQUENCE</scope>
    <source>
        <strain evidence="3">CGMCC 4.7201</strain>
    </source>
</reference>
<organism evidence="3 4">
    <name type="scientific">Wenjunlia tyrosinilytica</name>
    <dbReference type="NCBI Taxonomy" id="1544741"/>
    <lineage>
        <taxon>Bacteria</taxon>
        <taxon>Bacillati</taxon>
        <taxon>Actinomycetota</taxon>
        <taxon>Actinomycetes</taxon>
        <taxon>Kitasatosporales</taxon>
        <taxon>Streptomycetaceae</taxon>
        <taxon>Wenjunlia</taxon>
    </lineage>
</organism>